<dbReference type="SUPFAM" id="SSF47413">
    <property type="entry name" value="lambda repressor-like DNA-binding domains"/>
    <property type="match status" value="1"/>
</dbReference>
<feature type="domain" description="HTH cro/C1-type" evidence="2">
    <location>
        <begin position="6"/>
        <end position="60"/>
    </location>
</feature>
<protein>
    <recommendedName>
        <fullName evidence="2">HTH cro/C1-type domain-containing protein</fullName>
    </recommendedName>
</protein>
<evidence type="ECO:0000313" key="3">
    <source>
        <dbReference type="EMBL" id="OCA85393.1"/>
    </source>
</evidence>
<name>A0A1B9AND3_9BACI</name>
<accession>A0A1B9AND3</accession>
<dbReference type="SMART" id="SM00530">
    <property type="entry name" value="HTH_XRE"/>
    <property type="match status" value="1"/>
</dbReference>
<dbReference type="PANTHER" id="PTHR46558">
    <property type="entry name" value="TRACRIPTIONAL REGULATORY PROTEIN-RELATED-RELATED"/>
    <property type="match status" value="1"/>
</dbReference>
<organism evidence="3 4">
    <name type="scientific">Pseudobacillus wudalianchiensis</name>
    <dbReference type="NCBI Taxonomy" id="1743143"/>
    <lineage>
        <taxon>Bacteria</taxon>
        <taxon>Bacillati</taxon>
        <taxon>Bacillota</taxon>
        <taxon>Bacilli</taxon>
        <taxon>Bacillales</taxon>
        <taxon>Bacillaceae</taxon>
        <taxon>Pseudobacillus</taxon>
    </lineage>
</organism>
<evidence type="ECO:0000313" key="4">
    <source>
        <dbReference type="Proteomes" id="UP000092578"/>
    </source>
</evidence>
<gene>
    <name evidence="3" type="ORF">A8F95_11340</name>
</gene>
<proteinExistence type="predicted"/>
<comment type="caution">
    <text evidence="3">The sequence shown here is derived from an EMBL/GenBank/DDBJ whole genome shotgun (WGS) entry which is preliminary data.</text>
</comment>
<evidence type="ECO:0000256" key="1">
    <source>
        <dbReference type="ARBA" id="ARBA00023125"/>
    </source>
</evidence>
<dbReference type="PROSITE" id="PS50943">
    <property type="entry name" value="HTH_CROC1"/>
    <property type="match status" value="1"/>
</dbReference>
<evidence type="ECO:0000259" key="2">
    <source>
        <dbReference type="PROSITE" id="PS50943"/>
    </source>
</evidence>
<reference evidence="4" key="1">
    <citation type="submission" date="2016-05" db="EMBL/GenBank/DDBJ databases">
        <authorList>
            <person name="Liu B."/>
            <person name="Wang J."/>
            <person name="Zhu Y."/>
            <person name="Liu G."/>
            <person name="Chen Q."/>
            <person name="Chen Z."/>
            <person name="Lan J."/>
            <person name="Che J."/>
            <person name="Ge C."/>
            <person name="Shi H."/>
            <person name="Pan Z."/>
            <person name="Liu X."/>
        </authorList>
    </citation>
    <scope>NUCLEOTIDE SEQUENCE [LARGE SCALE GENOMIC DNA]</scope>
    <source>
        <strain evidence="4">FJAT-27215</strain>
    </source>
</reference>
<sequence>MLSERLISLRKEKKRTQQEVADFLGITRPAYTAYERGTRQPDYELLRKLADYYDVSTDFLLGRTNNFNIETDDEKEMKEFFNNPELNLFFKEMKESPEEQLEELREIWEVIKKRNKK</sequence>
<dbReference type="Gene3D" id="1.10.260.40">
    <property type="entry name" value="lambda repressor-like DNA-binding domains"/>
    <property type="match status" value="1"/>
</dbReference>
<dbReference type="AlphaFoldDB" id="A0A1B9AND3"/>
<dbReference type="GO" id="GO:0003677">
    <property type="term" value="F:DNA binding"/>
    <property type="evidence" value="ECO:0007669"/>
    <property type="project" value="UniProtKB-KW"/>
</dbReference>
<dbReference type="Proteomes" id="UP000092578">
    <property type="component" value="Unassembled WGS sequence"/>
</dbReference>
<dbReference type="InterPro" id="IPR010982">
    <property type="entry name" value="Lambda_DNA-bd_dom_sf"/>
</dbReference>
<keyword evidence="1" id="KW-0238">DNA-binding</keyword>
<dbReference type="EMBL" id="MAYT01000027">
    <property type="protein sequence ID" value="OCA85393.1"/>
    <property type="molecule type" value="Genomic_DNA"/>
</dbReference>
<dbReference type="CDD" id="cd00093">
    <property type="entry name" value="HTH_XRE"/>
    <property type="match status" value="1"/>
</dbReference>
<dbReference type="Pfam" id="PF01381">
    <property type="entry name" value="HTH_3"/>
    <property type="match status" value="1"/>
</dbReference>
<dbReference type="InterPro" id="IPR001387">
    <property type="entry name" value="Cro/C1-type_HTH"/>
</dbReference>
<dbReference type="PANTHER" id="PTHR46558:SF14">
    <property type="entry name" value="HTH-TYPE TRANSCRIPTIONAL REGULATOR ANSR"/>
    <property type="match status" value="1"/>
</dbReference>
<keyword evidence="4" id="KW-1185">Reference proteome</keyword>